<name>A0AAN7GW78_9MYRT</name>
<keyword evidence="2" id="KW-1185">Reference proteome</keyword>
<accession>A0AAN7GW78</accession>
<organism evidence="1 2">
    <name type="scientific">Trapa incisa</name>
    <dbReference type="NCBI Taxonomy" id="236973"/>
    <lineage>
        <taxon>Eukaryota</taxon>
        <taxon>Viridiplantae</taxon>
        <taxon>Streptophyta</taxon>
        <taxon>Embryophyta</taxon>
        <taxon>Tracheophyta</taxon>
        <taxon>Spermatophyta</taxon>
        <taxon>Magnoliopsida</taxon>
        <taxon>eudicotyledons</taxon>
        <taxon>Gunneridae</taxon>
        <taxon>Pentapetalae</taxon>
        <taxon>rosids</taxon>
        <taxon>malvids</taxon>
        <taxon>Myrtales</taxon>
        <taxon>Lythraceae</taxon>
        <taxon>Trapa</taxon>
    </lineage>
</organism>
<evidence type="ECO:0000313" key="1">
    <source>
        <dbReference type="EMBL" id="KAK4750034.1"/>
    </source>
</evidence>
<dbReference type="EMBL" id="JAXIOK010000018">
    <property type="protein sequence ID" value="KAK4750034.1"/>
    <property type="molecule type" value="Genomic_DNA"/>
</dbReference>
<dbReference type="AlphaFoldDB" id="A0AAN7GW78"/>
<proteinExistence type="predicted"/>
<gene>
    <name evidence="1" type="ORF">SAY87_027483</name>
</gene>
<dbReference type="Proteomes" id="UP001345219">
    <property type="component" value="Chromosome 21"/>
</dbReference>
<sequence length="86" mass="9448">MDAGDVDMAVPEATETGSVLFDVGSRDWINGRAIELRVHDFYIAEARAGGLEEAGVHGQAGSLEMVQQKNSPMLEPWCTRKHRTAY</sequence>
<evidence type="ECO:0000313" key="2">
    <source>
        <dbReference type="Proteomes" id="UP001345219"/>
    </source>
</evidence>
<protein>
    <submittedName>
        <fullName evidence="1">Uncharacterized protein</fullName>
    </submittedName>
</protein>
<comment type="caution">
    <text evidence="1">The sequence shown here is derived from an EMBL/GenBank/DDBJ whole genome shotgun (WGS) entry which is preliminary data.</text>
</comment>
<reference evidence="1 2" key="1">
    <citation type="journal article" date="2023" name="Hortic Res">
        <title>Pangenome of water caltrop reveals structural variations and asymmetric subgenome divergence after allopolyploidization.</title>
        <authorList>
            <person name="Zhang X."/>
            <person name="Chen Y."/>
            <person name="Wang L."/>
            <person name="Yuan Y."/>
            <person name="Fang M."/>
            <person name="Shi L."/>
            <person name="Lu R."/>
            <person name="Comes H.P."/>
            <person name="Ma Y."/>
            <person name="Chen Y."/>
            <person name="Huang G."/>
            <person name="Zhou Y."/>
            <person name="Zheng Z."/>
            <person name="Qiu Y."/>
        </authorList>
    </citation>
    <scope>NUCLEOTIDE SEQUENCE [LARGE SCALE GENOMIC DNA]</scope>
    <source>
        <tissue evidence="1">Roots</tissue>
    </source>
</reference>